<gene>
    <name evidence="8" type="ORF">KDA27_14375</name>
</gene>
<reference evidence="8" key="2">
    <citation type="journal article" date="2021" name="Microbiome">
        <title>Successional dynamics and alternative stable states in a saline activated sludge microbial community over 9 years.</title>
        <authorList>
            <person name="Wang Y."/>
            <person name="Ye J."/>
            <person name="Ju F."/>
            <person name="Liu L."/>
            <person name="Boyd J.A."/>
            <person name="Deng Y."/>
            <person name="Parks D.H."/>
            <person name="Jiang X."/>
            <person name="Yin X."/>
            <person name="Woodcroft B.J."/>
            <person name="Tyson G.W."/>
            <person name="Hugenholtz P."/>
            <person name="Polz M.F."/>
            <person name="Zhang T."/>
        </authorList>
    </citation>
    <scope>NUCLEOTIDE SEQUENCE</scope>
    <source>
        <strain evidence="8">HKST-UBA02</strain>
    </source>
</reference>
<organism evidence="8 9">
    <name type="scientific">Eiseniibacteriota bacterium</name>
    <dbReference type="NCBI Taxonomy" id="2212470"/>
    <lineage>
        <taxon>Bacteria</taxon>
        <taxon>Candidatus Eiseniibacteriota</taxon>
    </lineage>
</organism>
<dbReference type="Gene3D" id="3.40.50.2300">
    <property type="match status" value="1"/>
</dbReference>
<dbReference type="Pfam" id="PF00196">
    <property type="entry name" value="GerE"/>
    <property type="match status" value="1"/>
</dbReference>
<dbReference type="InterPro" id="IPR011006">
    <property type="entry name" value="CheY-like_superfamily"/>
</dbReference>
<dbReference type="InterPro" id="IPR016032">
    <property type="entry name" value="Sig_transdc_resp-reg_C-effctor"/>
</dbReference>
<dbReference type="PROSITE" id="PS50043">
    <property type="entry name" value="HTH_LUXR_2"/>
    <property type="match status" value="1"/>
</dbReference>
<evidence type="ECO:0000313" key="9">
    <source>
        <dbReference type="Proteomes" id="UP000739538"/>
    </source>
</evidence>
<evidence type="ECO:0000259" key="6">
    <source>
        <dbReference type="PROSITE" id="PS50043"/>
    </source>
</evidence>
<dbReference type="SUPFAM" id="SSF46894">
    <property type="entry name" value="C-terminal effector domain of the bipartite response regulators"/>
    <property type="match status" value="1"/>
</dbReference>
<proteinExistence type="predicted"/>
<protein>
    <submittedName>
        <fullName evidence="8">Response regulator transcription factor</fullName>
    </submittedName>
</protein>
<dbReference type="Gene3D" id="1.10.10.10">
    <property type="entry name" value="Winged helix-like DNA-binding domain superfamily/Winged helix DNA-binding domain"/>
    <property type="match status" value="1"/>
</dbReference>
<dbReference type="CDD" id="cd06170">
    <property type="entry name" value="LuxR_C_like"/>
    <property type="match status" value="1"/>
</dbReference>
<keyword evidence="4" id="KW-0804">Transcription</keyword>
<comment type="caution">
    <text evidence="8">The sequence shown here is derived from an EMBL/GenBank/DDBJ whole genome shotgun (WGS) entry which is preliminary data.</text>
</comment>
<accession>A0A956NDY2</accession>
<dbReference type="SUPFAM" id="SSF52172">
    <property type="entry name" value="CheY-like"/>
    <property type="match status" value="1"/>
</dbReference>
<dbReference type="Proteomes" id="UP000739538">
    <property type="component" value="Unassembled WGS sequence"/>
</dbReference>
<dbReference type="SMART" id="SM00448">
    <property type="entry name" value="REC"/>
    <property type="match status" value="1"/>
</dbReference>
<dbReference type="GO" id="GO:0006355">
    <property type="term" value="P:regulation of DNA-templated transcription"/>
    <property type="evidence" value="ECO:0007669"/>
    <property type="project" value="InterPro"/>
</dbReference>
<keyword evidence="2" id="KW-0805">Transcription regulation</keyword>
<dbReference type="FunFam" id="3.40.50.2300:FF:000018">
    <property type="entry name" value="DNA-binding transcriptional regulator NtrC"/>
    <property type="match status" value="1"/>
</dbReference>
<keyword evidence="1 5" id="KW-0597">Phosphoprotein</keyword>
<dbReference type="SMART" id="SM00421">
    <property type="entry name" value="HTH_LUXR"/>
    <property type="match status" value="1"/>
</dbReference>
<evidence type="ECO:0000313" key="8">
    <source>
        <dbReference type="EMBL" id="MCA9756987.1"/>
    </source>
</evidence>
<dbReference type="PROSITE" id="PS00622">
    <property type="entry name" value="HTH_LUXR_1"/>
    <property type="match status" value="1"/>
</dbReference>
<sequence>MKSNPVVYLVDDEPIARKTLTHLLSTVGMQVEAFSSAAEFLQTVDVQANGCLLLDLFMPNISGLDLLQIMHERGITLPTIFVTGHGDVTTAVRAMKAGAFDYIEKPFGHQELLDRVNQAIAQDARQRGHIRLVRDWSHRLSTLSDRERQVMDMVVAGRMSKEIATELGVSLKTIERHRSRIMEKVQVGSVAELVRVVMSTESELAMVA</sequence>
<feature type="domain" description="HTH luxR-type" evidence="6">
    <location>
        <begin position="136"/>
        <end position="201"/>
    </location>
</feature>
<dbReference type="InterPro" id="IPR000792">
    <property type="entry name" value="Tscrpt_reg_LuxR_C"/>
</dbReference>
<feature type="modified residue" description="4-aspartylphosphate" evidence="5">
    <location>
        <position position="55"/>
    </location>
</feature>
<evidence type="ECO:0000256" key="5">
    <source>
        <dbReference type="PROSITE-ProRule" id="PRU00169"/>
    </source>
</evidence>
<evidence type="ECO:0000256" key="3">
    <source>
        <dbReference type="ARBA" id="ARBA00023125"/>
    </source>
</evidence>
<evidence type="ECO:0000256" key="4">
    <source>
        <dbReference type="ARBA" id="ARBA00023163"/>
    </source>
</evidence>
<dbReference type="PANTHER" id="PTHR44688:SF16">
    <property type="entry name" value="DNA-BINDING TRANSCRIPTIONAL ACTIVATOR DEVR_DOSR"/>
    <property type="match status" value="1"/>
</dbReference>
<dbReference type="EMBL" id="JAGQHS010000076">
    <property type="protein sequence ID" value="MCA9756987.1"/>
    <property type="molecule type" value="Genomic_DNA"/>
</dbReference>
<reference evidence="8" key="1">
    <citation type="submission" date="2020-04" db="EMBL/GenBank/DDBJ databases">
        <authorList>
            <person name="Zhang T."/>
        </authorList>
    </citation>
    <scope>NUCLEOTIDE SEQUENCE</scope>
    <source>
        <strain evidence="8">HKST-UBA02</strain>
    </source>
</reference>
<feature type="domain" description="Response regulatory" evidence="7">
    <location>
        <begin position="6"/>
        <end position="120"/>
    </location>
</feature>
<dbReference type="Pfam" id="PF00072">
    <property type="entry name" value="Response_reg"/>
    <property type="match status" value="1"/>
</dbReference>
<dbReference type="PROSITE" id="PS50110">
    <property type="entry name" value="RESPONSE_REGULATORY"/>
    <property type="match status" value="1"/>
</dbReference>
<dbReference type="PRINTS" id="PR00038">
    <property type="entry name" value="HTHLUXR"/>
</dbReference>
<dbReference type="GO" id="GO:0000160">
    <property type="term" value="P:phosphorelay signal transduction system"/>
    <property type="evidence" value="ECO:0007669"/>
    <property type="project" value="InterPro"/>
</dbReference>
<dbReference type="PANTHER" id="PTHR44688">
    <property type="entry name" value="DNA-BINDING TRANSCRIPTIONAL ACTIVATOR DEVR_DOSR"/>
    <property type="match status" value="1"/>
</dbReference>
<dbReference type="InterPro" id="IPR036388">
    <property type="entry name" value="WH-like_DNA-bd_sf"/>
</dbReference>
<evidence type="ECO:0000256" key="1">
    <source>
        <dbReference type="ARBA" id="ARBA00022553"/>
    </source>
</evidence>
<keyword evidence="3" id="KW-0238">DNA-binding</keyword>
<dbReference type="AlphaFoldDB" id="A0A956NDY2"/>
<evidence type="ECO:0000256" key="2">
    <source>
        <dbReference type="ARBA" id="ARBA00023015"/>
    </source>
</evidence>
<name>A0A956NDY2_UNCEI</name>
<evidence type="ECO:0000259" key="7">
    <source>
        <dbReference type="PROSITE" id="PS50110"/>
    </source>
</evidence>
<dbReference type="InterPro" id="IPR001789">
    <property type="entry name" value="Sig_transdc_resp-reg_receiver"/>
</dbReference>
<dbReference type="GO" id="GO:0003677">
    <property type="term" value="F:DNA binding"/>
    <property type="evidence" value="ECO:0007669"/>
    <property type="project" value="UniProtKB-KW"/>
</dbReference>